<keyword evidence="1" id="KW-0805">Transcription regulation</keyword>
<dbReference type="PANTHER" id="PTHR47894">
    <property type="entry name" value="HTH-TYPE TRANSCRIPTIONAL REGULATOR GADX"/>
    <property type="match status" value="1"/>
</dbReference>
<evidence type="ECO:0000256" key="2">
    <source>
        <dbReference type="ARBA" id="ARBA00023125"/>
    </source>
</evidence>
<dbReference type="RefSeq" id="WP_020514418.1">
    <property type="nucleotide sequence ID" value="NZ_JBIAZU010000008.1"/>
</dbReference>
<dbReference type="PANTHER" id="PTHR47894:SF4">
    <property type="entry name" value="HTH-TYPE TRANSCRIPTIONAL REGULATOR GADX"/>
    <property type="match status" value="1"/>
</dbReference>
<dbReference type="EMBL" id="JBIAZU010000008">
    <property type="protein sequence ID" value="MFF5296593.1"/>
    <property type="molecule type" value="Genomic_DNA"/>
</dbReference>
<dbReference type="InterPro" id="IPR009057">
    <property type="entry name" value="Homeodomain-like_sf"/>
</dbReference>
<accession>A0ABW6WTF4</accession>
<dbReference type="Pfam" id="PF12625">
    <property type="entry name" value="Arabinose_bd"/>
    <property type="match status" value="1"/>
</dbReference>
<organism evidence="5 6">
    <name type="scientific">Paractinoplanes globisporus</name>
    <dbReference type="NCBI Taxonomy" id="113565"/>
    <lineage>
        <taxon>Bacteria</taxon>
        <taxon>Bacillati</taxon>
        <taxon>Actinomycetota</taxon>
        <taxon>Actinomycetes</taxon>
        <taxon>Micromonosporales</taxon>
        <taxon>Micromonosporaceae</taxon>
        <taxon>Paractinoplanes</taxon>
    </lineage>
</organism>
<reference evidence="5 6" key="1">
    <citation type="submission" date="2024-10" db="EMBL/GenBank/DDBJ databases">
        <title>The Natural Products Discovery Center: Release of the First 8490 Sequenced Strains for Exploring Actinobacteria Biosynthetic Diversity.</title>
        <authorList>
            <person name="Kalkreuter E."/>
            <person name="Kautsar S.A."/>
            <person name="Yang D."/>
            <person name="Bader C.D."/>
            <person name="Teijaro C.N."/>
            <person name="Fluegel L."/>
            <person name="Davis C.M."/>
            <person name="Simpson J.R."/>
            <person name="Lauterbach L."/>
            <person name="Steele A.D."/>
            <person name="Gui C."/>
            <person name="Meng S."/>
            <person name="Li G."/>
            <person name="Viehrig K."/>
            <person name="Ye F."/>
            <person name="Su P."/>
            <person name="Kiefer A.F."/>
            <person name="Nichols A."/>
            <person name="Cepeda A.J."/>
            <person name="Yan W."/>
            <person name="Fan B."/>
            <person name="Jiang Y."/>
            <person name="Adhikari A."/>
            <person name="Zheng C.-J."/>
            <person name="Schuster L."/>
            <person name="Cowan T.M."/>
            <person name="Smanski M.J."/>
            <person name="Chevrette M.G."/>
            <person name="De Carvalho L.P.S."/>
            <person name="Shen B."/>
        </authorList>
    </citation>
    <scope>NUCLEOTIDE SEQUENCE [LARGE SCALE GENOMIC DNA]</scope>
    <source>
        <strain evidence="5 6">NPDC000087</strain>
    </source>
</reference>
<dbReference type="Pfam" id="PF12833">
    <property type="entry name" value="HTH_18"/>
    <property type="match status" value="1"/>
</dbReference>
<protein>
    <submittedName>
        <fullName evidence="5">AraC family transcriptional regulator</fullName>
    </submittedName>
</protein>
<dbReference type="Proteomes" id="UP001602245">
    <property type="component" value="Unassembled WGS sequence"/>
</dbReference>
<keyword evidence="2" id="KW-0238">DNA-binding</keyword>
<keyword evidence="6" id="KW-1185">Reference proteome</keyword>
<keyword evidence="3" id="KW-0804">Transcription</keyword>
<evidence type="ECO:0000313" key="6">
    <source>
        <dbReference type="Proteomes" id="UP001602245"/>
    </source>
</evidence>
<sequence length="337" mass="36409">MGSVVRAAGLRGLPALIDELGGDGRALFARHGVDAALPDTDDAVIPSLAAGRLLEAAAADRDCPDLGLRLAARQDIAVLGPLAIAIENSATLGEALDCATRFLFVHSPALTVTQIPDPSGRPEVLGLRYGSTELDPLPPQVCDNGLGLLHRITLLLAGGRYGLRSVHLTHRPLAPVARYTEFFGADVRFAQRSAVLRVPATVTEARVAGGNRVLREVALDYMRTHFPAPERPLAEQVRQLVTQSLGSSPADVAAIARRLQTHPRTLQRRLAAENTNYDKILDDVRRTAAHHLITTTDLPFSQITAMVGLTEQSALTRAVRRWYGTSPRNLRRAPERP</sequence>
<dbReference type="PROSITE" id="PS01124">
    <property type="entry name" value="HTH_ARAC_FAMILY_2"/>
    <property type="match status" value="1"/>
</dbReference>
<evidence type="ECO:0000256" key="3">
    <source>
        <dbReference type="ARBA" id="ARBA00023163"/>
    </source>
</evidence>
<evidence type="ECO:0000313" key="5">
    <source>
        <dbReference type="EMBL" id="MFF5296593.1"/>
    </source>
</evidence>
<dbReference type="SUPFAM" id="SSF46689">
    <property type="entry name" value="Homeodomain-like"/>
    <property type="match status" value="1"/>
</dbReference>
<comment type="caution">
    <text evidence="5">The sequence shown here is derived from an EMBL/GenBank/DDBJ whole genome shotgun (WGS) entry which is preliminary data.</text>
</comment>
<gene>
    <name evidence="5" type="ORF">ACFY35_44760</name>
</gene>
<evidence type="ECO:0000259" key="4">
    <source>
        <dbReference type="PROSITE" id="PS01124"/>
    </source>
</evidence>
<proteinExistence type="predicted"/>
<dbReference type="SMART" id="SM00342">
    <property type="entry name" value="HTH_ARAC"/>
    <property type="match status" value="1"/>
</dbReference>
<feature type="domain" description="HTH araC/xylS-type" evidence="4">
    <location>
        <begin position="235"/>
        <end position="333"/>
    </location>
</feature>
<dbReference type="InterPro" id="IPR032687">
    <property type="entry name" value="AraC-type_N"/>
</dbReference>
<dbReference type="Gene3D" id="1.10.10.60">
    <property type="entry name" value="Homeodomain-like"/>
    <property type="match status" value="1"/>
</dbReference>
<name>A0ABW6WTF4_9ACTN</name>
<evidence type="ECO:0000256" key="1">
    <source>
        <dbReference type="ARBA" id="ARBA00023015"/>
    </source>
</evidence>
<dbReference type="InterPro" id="IPR018060">
    <property type="entry name" value="HTH_AraC"/>
</dbReference>